<evidence type="ECO:0000256" key="1">
    <source>
        <dbReference type="ARBA" id="ARBA00008931"/>
    </source>
</evidence>
<dbReference type="GO" id="GO:0006412">
    <property type="term" value="P:translation"/>
    <property type="evidence" value="ECO:0007669"/>
    <property type="project" value="UniProtKB-UniRule"/>
</dbReference>
<dbReference type="EMBL" id="PFEL01000053">
    <property type="protein sequence ID" value="PJE69156.1"/>
    <property type="molecule type" value="Genomic_DNA"/>
</dbReference>
<proteinExistence type="inferred from homology"/>
<dbReference type="Proteomes" id="UP000229500">
    <property type="component" value="Unassembled WGS sequence"/>
</dbReference>
<comment type="similarity">
    <text evidence="1 6 7">Belongs to the universal ribosomal protein uL16 family.</text>
</comment>
<evidence type="ECO:0000256" key="2">
    <source>
        <dbReference type="ARBA" id="ARBA00022555"/>
    </source>
</evidence>
<keyword evidence="3 6" id="KW-0689">Ribosomal protein</keyword>
<dbReference type="FunFam" id="3.90.1170.10:FF:000001">
    <property type="entry name" value="50S ribosomal protein L16"/>
    <property type="match status" value="1"/>
</dbReference>
<sequence>MPLQPKRSKYRKQFRGKMKGKSTRGTTLAFGKYGLKSLGRKWLTAQQIEAARVAITHYTKRQGKLWIRVFPDKPITSKGSEVGMGAGKGDIKGYVTVVKPGKIVLELAGVDKTTAQEAMKRAADKLPFKTKFVERSL</sequence>
<dbReference type="PANTHER" id="PTHR12220:SF13">
    <property type="entry name" value="LARGE RIBOSOMAL SUBUNIT PROTEIN UL16M"/>
    <property type="match status" value="1"/>
</dbReference>
<evidence type="ECO:0000313" key="11">
    <source>
        <dbReference type="Proteomes" id="UP000229500"/>
    </source>
</evidence>
<dbReference type="Gene3D" id="3.90.1170.10">
    <property type="entry name" value="Ribosomal protein L10e/L16"/>
    <property type="match status" value="1"/>
</dbReference>
<dbReference type="NCBIfam" id="TIGR01164">
    <property type="entry name" value="rplP_bact"/>
    <property type="match status" value="1"/>
</dbReference>
<keyword evidence="4 6" id="KW-0687">Ribonucleoprotein</keyword>
<dbReference type="PRINTS" id="PR00060">
    <property type="entry name" value="RIBOSOMALL16"/>
</dbReference>
<name>A0A2M8L5T3_9BACT</name>
<dbReference type="InterPro" id="IPR047873">
    <property type="entry name" value="Ribosomal_uL16"/>
</dbReference>
<dbReference type="Pfam" id="PF00252">
    <property type="entry name" value="Ribosomal_L16"/>
    <property type="match status" value="1"/>
</dbReference>
<dbReference type="InterPro" id="IPR020798">
    <property type="entry name" value="Ribosomal_uL16_CS"/>
</dbReference>
<dbReference type="InterPro" id="IPR016180">
    <property type="entry name" value="Ribosomal_uL16_dom"/>
</dbReference>
<dbReference type="GO" id="GO:0019843">
    <property type="term" value="F:rRNA binding"/>
    <property type="evidence" value="ECO:0007669"/>
    <property type="project" value="UniProtKB-UniRule"/>
</dbReference>
<dbReference type="HAMAP" id="MF_01342">
    <property type="entry name" value="Ribosomal_uL16"/>
    <property type="match status" value="1"/>
</dbReference>
<dbReference type="InterPro" id="IPR000114">
    <property type="entry name" value="Ribosomal_uL16_bact-type"/>
</dbReference>
<dbReference type="AlphaFoldDB" id="A0A2M8L5T3"/>
<comment type="subunit">
    <text evidence="6 8">Part of the 50S ribosomal subunit.</text>
</comment>
<dbReference type="GO" id="GO:0003735">
    <property type="term" value="F:structural constituent of ribosome"/>
    <property type="evidence" value="ECO:0007669"/>
    <property type="project" value="InterPro"/>
</dbReference>
<dbReference type="InterPro" id="IPR036920">
    <property type="entry name" value="Ribosomal_uL16_sf"/>
</dbReference>
<evidence type="ECO:0000256" key="6">
    <source>
        <dbReference type="HAMAP-Rule" id="MF_01342"/>
    </source>
</evidence>
<keyword evidence="6 8" id="KW-0699">rRNA-binding</keyword>
<dbReference type="PROSITE" id="PS00586">
    <property type="entry name" value="RIBOSOMAL_L16_1"/>
    <property type="match status" value="1"/>
</dbReference>
<accession>A0A2M8L5T3</accession>
<evidence type="ECO:0000256" key="4">
    <source>
        <dbReference type="ARBA" id="ARBA00023274"/>
    </source>
</evidence>
<keyword evidence="6 8" id="KW-0694">RNA-binding</keyword>
<reference evidence="11" key="1">
    <citation type="submission" date="2017-09" db="EMBL/GenBank/DDBJ databases">
        <title>Depth-based differentiation of microbial function through sediment-hosted aquifers and enrichment of novel symbionts in the deep terrestrial subsurface.</title>
        <authorList>
            <person name="Probst A.J."/>
            <person name="Ladd B."/>
            <person name="Jarett J.K."/>
            <person name="Geller-Mcgrath D.E."/>
            <person name="Sieber C.M.K."/>
            <person name="Emerson J.B."/>
            <person name="Anantharaman K."/>
            <person name="Thomas B.C."/>
            <person name="Malmstrom R."/>
            <person name="Stieglmeier M."/>
            <person name="Klingl A."/>
            <person name="Woyke T."/>
            <person name="Ryan C.M."/>
            <person name="Banfield J.F."/>
        </authorList>
    </citation>
    <scope>NUCLEOTIDE SEQUENCE [LARGE SCALE GENOMIC DNA]</scope>
</reference>
<keyword evidence="2 6" id="KW-0820">tRNA-binding</keyword>
<gene>
    <name evidence="6" type="primary">rplP</name>
    <name evidence="10" type="ORF">COU96_01355</name>
</gene>
<evidence type="ECO:0000256" key="9">
    <source>
        <dbReference type="SAM" id="MobiDB-lite"/>
    </source>
</evidence>
<evidence type="ECO:0000256" key="7">
    <source>
        <dbReference type="RuleBase" id="RU004413"/>
    </source>
</evidence>
<organism evidence="10 11">
    <name type="scientific">Candidatus Shapirobacteria bacterium CG10_big_fil_rev_8_21_14_0_10_38_14</name>
    <dbReference type="NCBI Taxonomy" id="1974483"/>
    <lineage>
        <taxon>Bacteria</taxon>
        <taxon>Candidatus Shapironibacteriota</taxon>
    </lineage>
</organism>
<evidence type="ECO:0000256" key="8">
    <source>
        <dbReference type="RuleBase" id="RU004414"/>
    </source>
</evidence>
<dbReference type="SUPFAM" id="SSF54686">
    <property type="entry name" value="Ribosomal protein L16p/L10e"/>
    <property type="match status" value="1"/>
</dbReference>
<comment type="function">
    <text evidence="6 8">Binds 23S rRNA and is also seen to make contacts with the A and possibly P site tRNAs.</text>
</comment>
<dbReference type="CDD" id="cd01433">
    <property type="entry name" value="Ribosomal_L16_L10e"/>
    <property type="match status" value="1"/>
</dbReference>
<dbReference type="GO" id="GO:0000049">
    <property type="term" value="F:tRNA binding"/>
    <property type="evidence" value="ECO:0007669"/>
    <property type="project" value="UniProtKB-KW"/>
</dbReference>
<evidence type="ECO:0000256" key="5">
    <source>
        <dbReference type="ARBA" id="ARBA00035198"/>
    </source>
</evidence>
<comment type="caution">
    <text evidence="10">The sequence shown here is derived from an EMBL/GenBank/DDBJ whole genome shotgun (WGS) entry which is preliminary data.</text>
</comment>
<feature type="region of interest" description="Disordered" evidence="9">
    <location>
        <begin position="1"/>
        <end position="22"/>
    </location>
</feature>
<evidence type="ECO:0000256" key="3">
    <source>
        <dbReference type="ARBA" id="ARBA00022980"/>
    </source>
</evidence>
<evidence type="ECO:0000313" key="10">
    <source>
        <dbReference type="EMBL" id="PJE69156.1"/>
    </source>
</evidence>
<dbReference type="PANTHER" id="PTHR12220">
    <property type="entry name" value="50S/60S RIBOSOMAL PROTEIN L16"/>
    <property type="match status" value="1"/>
</dbReference>
<protein>
    <recommendedName>
        <fullName evidence="5 6">Large ribosomal subunit protein uL16</fullName>
    </recommendedName>
</protein>
<dbReference type="GO" id="GO:1990904">
    <property type="term" value="C:ribonucleoprotein complex"/>
    <property type="evidence" value="ECO:0007669"/>
    <property type="project" value="UniProtKB-KW"/>
</dbReference>
<dbReference type="GO" id="GO:0005840">
    <property type="term" value="C:ribosome"/>
    <property type="evidence" value="ECO:0007669"/>
    <property type="project" value="UniProtKB-KW"/>
</dbReference>